<comment type="caution">
    <text evidence="3">The sequence shown here is derived from an EMBL/GenBank/DDBJ whole genome shotgun (WGS) entry which is preliminary data.</text>
</comment>
<dbReference type="Proteomes" id="UP000287352">
    <property type="component" value="Unassembled WGS sequence"/>
</dbReference>
<feature type="active site" description="Proton acceptor" evidence="1">
    <location>
        <position position="222"/>
    </location>
</feature>
<dbReference type="InterPro" id="IPR000250">
    <property type="entry name" value="Peptidase_G1"/>
</dbReference>
<dbReference type="RefSeq" id="WP_161975691.1">
    <property type="nucleotide sequence ID" value="NZ_BIFR01000002.1"/>
</dbReference>
<dbReference type="InterPro" id="IPR038656">
    <property type="entry name" value="Peptidase_G1_sf"/>
</dbReference>
<dbReference type="GO" id="GO:0070007">
    <property type="term" value="F:glutamic-type endopeptidase activity"/>
    <property type="evidence" value="ECO:0007669"/>
    <property type="project" value="InterPro"/>
</dbReference>
<dbReference type="PANTHER" id="PTHR37536">
    <property type="entry name" value="PUTATIVE (AFU_ORTHOLOGUE AFUA_3G02970)-RELATED"/>
    <property type="match status" value="1"/>
</dbReference>
<dbReference type="SUPFAM" id="SSF49899">
    <property type="entry name" value="Concanavalin A-like lectins/glucanases"/>
    <property type="match status" value="1"/>
</dbReference>
<organism evidence="3 4">
    <name type="scientific">Tengunoibacter tsumagoiensis</name>
    <dbReference type="NCBI Taxonomy" id="2014871"/>
    <lineage>
        <taxon>Bacteria</taxon>
        <taxon>Bacillati</taxon>
        <taxon>Chloroflexota</taxon>
        <taxon>Ktedonobacteria</taxon>
        <taxon>Ktedonobacterales</taxon>
        <taxon>Dictyobacteraceae</taxon>
        <taxon>Tengunoibacter</taxon>
    </lineage>
</organism>
<evidence type="ECO:0000313" key="3">
    <source>
        <dbReference type="EMBL" id="GCE14787.1"/>
    </source>
</evidence>
<evidence type="ECO:0000256" key="1">
    <source>
        <dbReference type="PIRSR" id="PIRSR600250-50"/>
    </source>
</evidence>
<protein>
    <submittedName>
        <fullName evidence="3">Uncharacterized protein</fullName>
    </submittedName>
</protein>
<dbReference type="GO" id="GO:0006508">
    <property type="term" value="P:proteolysis"/>
    <property type="evidence" value="ECO:0007669"/>
    <property type="project" value="InterPro"/>
</dbReference>
<proteinExistence type="predicted"/>
<name>A0A402A6L5_9CHLR</name>
<accession>A0A402A6L5</accession>
<keyword evidence="2" id="KW-0732">Signal</keyword>
<feature type="chain" id="PRO_5019218815" evidence="2">
    <location>
        <begin position="18"/>
        <end position="292"/>
    </location>
</feature>
<keyword evidence="4" id="KW-1185">Reference proteome</keyword>
<dbReference type="AlphaFoldDB" id="A0A402A6L5"/>
<dbReference type="Pfam" id="PF01828">
    <property type="entry name" value="Peptidase_A4"/>
    <property type="match status" value="1"/>
</dbReference>
<dbReference type="Gene3D" id="2.60.120.700">
    <property type="entry name" value="Peptidase G1"/>
    <property type="match status" value="1"/>
</dbReference>
<gene>
    <name evidence="3" type="ORF">KTT_46460</name>
</gene>
<feature type="signal peptide" evidence="2">
    <location>
        <begin position="1"/>
        <end position="17"/>
    </location>
</feature>
<reference evidence="4" key="1">
    <citation type="submission" date="2018-12" db="EMBL/GenBank/DDBJ databases">
        <title>Tengunoibacter tsumagoiensis gen. nov., sp. nov., Dictyobacter kobayashii sp. nov., D. alpinus sp. nov., and D. joshuensis sp. nov. and description of Dictyobacteraceae fam. nov. within the order Ktedonobacterales isolated from Tengu-no-mugimeshi.</title>
        <authorList>
            <person name="Wang C.M."/>
            <person name="Zheng Y."/>
            <person name="Sakai Y."/>
            <person name="Toyoda A."/>
            <person name="Minakuchi Y."/>
            <person name="Abe K."/>
            <person name="Yokota A."/>
            <person name="Yabe S."/>
        </authorList>
    </citation>
    <scope>NUCLEOTIDE SEQUENCE [LARGE SCALE GENOMIC DNA]</scope>
    <source>
        <strain evidence="4">Uno3</strain>
    </source>
</reference>
<evidence type="ECO:0000313" key="4">
    <source>
        <dbReference type="Proteomes" id="UP000287352"/>
    </source>
</evidence>
<dbReference type="PANTHER" id="PTHR37536:SF1">
    <property type="entry name" value="ASPERGILLOPEPSIN, PUTAITVE (AFU_ORTHOLOGUE AFUA_7G01200)"/>
    <property type="match status" value="1"/>
</dbReference>
<dbReference type="EMBL" id="BIFR01000002">
    <property type="protein sequence ID" value="GCE14787.1"/>
    <property type="molecule type" value="Genomic_DNA"/>
</dbReference>
<dbReference type="InterPro" id="IPR013320">
    <property type="entry name" value="ConA-like_dom_sf"/>
</dbReference>
<sequence length="292" mass="31793">MFMVILSMLLFFPQSHARSFTEPCLQVPEGSDPSHFSPQQLSQYGLPPYRPGENYAQWVFILRSAHTRSCQSIPGNTKHMAMPLTSSINWAGGLAVGSQGYSFATASWRVPCLTQTGLPGSSSTWVGLGGLNNTNLVQTGTEQDYSILTGKPTVTYKAWVENLADPSNPFARFVFSVNCTDQMVASVTANATMFIEDLTTGTYATQTFGPAADTRSADFILERGYNTPLPTLQPVVFHNCQVRSISTQLLTPLTKQPHERIQMRGLTGTLLADATEVGSGGNITITWKQNLA</sequence>
<evidence type="ECO:0000256" key="2">
    <source>
        <dbReference type="SAM" id="SignalP"/>
    </source>
</evidence>